<dbReference type="InterPro" id="IPR004506">
    <property type="entry name" value="MnmA-like"/>
</dbReference>
<dbReference type="GeneID" id="28987747"/>
<reference evidence="15 16" key="1">
    <citation type="submission" date="2015-03" db="EMBL/GenBank/DDBJ databases">
        <title>Genomics and transcriptomics of the oil-accumulating basidiomycete yeast T. oleaginosus allow insights into substrate utilization and the diverse evolutionary trajectories of mating systems in fungi.</title>
        <authorList>
            <consortium name="DOE Joint Genome Institute"/>
            <person name="Kourist R."/>
            <person name="Kracht O."/>
            <person name="Bracharz F."/>
            <person name="Lipzen A."/>
            <person name="Nolan M."/>
            <person name="Ohm R."/>
            <person name="Grigoriev I."/>
            <person name="Sun S."/>
            <person name="Heitman J."/>
            <person name="Bruck T."/>
            <person name="Nowrousian M."/>
        </authorList>
    </citation>
    <scope>NUCLEOTIDE SEQUENCE [LARGE SCALE GENOMIC DNA]</scope>
    <source>
        <strain evidence="15 16">IBC0246</strain>
    </source>
</reference>
<accession>A0A0J0XRW2</accession>
<evidence type="ECO:0000313" key="16">
    <source>
        <dbReference type="Proteomes" id="UP000053611"/>
    </source>
</evidence>
<keyword evidence="10" id="KW-1015">Disulfide bond</keyword>
<dbReference type="Pfam" id="PF03054">
    <property type="entry name" value="tRNA_Me_trans"/>
    <property type="match status" value="1"/>
</dbReference>
<dbReference type="GO" id="GO:0005524">
    <property type="term" value="F:ATP binding"/>
    <property type="evidence" value="ECO:0007669"/>
    <property type="project" value="UniProtKB-KW"/>
</dbReference>
<keyword evidence="16" id="KW-1185">Reference proteome</keyword>
<feature type="chain" id="PRO_5005245613" description="tRNA-5-taurinomethyluridine 2-sulfurtransferase" evidence="12">
    <location>
        <begin position="36"/>
        <end position="455"/>
    </location>
</feature>
<dbReference type="PANTHER" id="PTHR11933:SF5">
    <property type="entry name" value="MITOCHONDRIAL TRNA-SPECIFIC 2-THIOURIDYLASE 1"/>
    <property type="match status" value="1"/>
</dbReference>
<evidence type="ECO:0000256" key="10">
    <source>
        <dbReference type="ARBA" id="ARBA00023157"/>
    </source>
</evidence>
<keyword evidence="9" id="KW-0694">RNA-binding</keyword>
<evidence type="ECO:0000259" key="13">
    <source>
        <dbReference type="Pfam" id="PF20258"/>
    </source>
</evidence>
<keyword evidence="6" id="KW-0819">tRNA processing</keyword>
<evidence type="ECO:0000256" key="11">
    <source>
        <dbReference type="ARBA" id="ARBA00049564"/>
    </source>
</evidence>
<keyword evidence="5 15" id="KW-0808">Transferase</keyword>
<dbReference type="Proteomes" id="UP000053611">
    <property type="component" value="Unassembled WGS sequence"/>
</dbReference>
<dbReference type="RefSeq" id="XP_018280318.1">
    <property type="nucleotide sequence ID" value="XM_018427144.1"/>
</dbReference>
<comment type="similarity">
    <text evidence="2">Belongs to the MnmA/TRMU family.</text>
</comment>
<dbReference type="GO" id="GO:0000049">
    <property type="term" value="F:tRNA binding"/>
    <property type="evidence" value="ECO:0007669"/>
    <property type="project" value="UniProtKB-KW"/>
</dbReference>
<dbReference type="InterPro" id="IPR023382">
    <property type="entry name" value="MnmA-like_central_sf"/>
</dbReference>
<evidence type="ECO:0000256" key="5">
    <source>
        <dbReference type="ARBA" id="ARBA00022679"/>
    </source>
</evidence>
<dbReference type="EMBL" id="KQ087191">
    <property type="protein sequence ID" value="KLT43827.1"/>
    <property type="molecule type" value="Genomic_DNA"/>
</dbReference>
<proteinExistence type="inferred from homology"/>
<evidence type="ECO:0000256" key="9">
    <source>
        <dbReference type="ARBA" id="ARBA00022884"/>
    </source>
</evidence>
<evidence type="ECO:0000256" key="4">
    <source>
        <dbReference type="ARBA" id="ARBA00022555"/>
    </source>
</evidence>
<dbReference type="NCBIfam" id="NF001138">
    <property type="entry name" value="PRK00143.1"/>
    <property type="match status" value="1"/>
</dbReference>
<evidence type="ECO:0000259" key="14">
    <source>
        <dbReference type="Pfam" id="PF20259"/>
    </source>
</evidence>
<dbReference type="SUPFAM" id="SSF52402">
    <property type="entry name" value="Adenine nucleotide alpha hydrolases-like"/>
    <property type="match status" value="1"/>
</dbReference>
<dbReference type="GO" id="GO:0016783">
    <property type="term" value="F:sulfurtransferase activity"/>
    <property type="evidence" value="ECO:0007669"/>
    <property type="project" value="InterPro"/>
</dbReference>
<keyword evidence="7" id="KW-0547">Nucleotide-binding</keyword>
<evidence type="ECO:0000256" key="1">
    <source>
        <dbReference type="ARBA" id="ARBA00003986"/>
    </source>
</evidence>
<evidence type="ECO:0000256" key="12">
    <source>
        <dbReference type="SAM" id="SignalP"/>
    </source>
</evidence>
<protein>
    <recommendedName>
        <fullName evidence="3">tRNA-5-taurinomethyluridine 2-sulfurtransferase</fullName>
        <ecNumber evidence="3">2.8.1.14</ecNumber>
    </recommendedName>
</protein>
<evidence type="ECO:0000256" key="7">
    <source>
        <dbReference type="ARBA" id="ARBA00022741"/>
    </source>
</evidence>
<organism evidence="15 16">
    <name type="scientific">Cutaneotrichosporon oleaginosum</name>
    <dbReference type="NCBI Taxonomy" id="879819"/>
    <lineage>
        <taxon>Eukaryota</taxon>
        <taxon>Fungi</taxon>
        <taxon>Dikarya</taxon>
        <taxon>Basidiomycota</taxon>
        <taxon>Agaricomycotina</taxon>
        <taxon>Tremellomycetes</taxon>
        <taxon>Trichosporonales</taxon>
        <taxon>Trichosporonaceae</taxon>
        <taxon>Cutaneotrichosporon</taxon>
    </lineage>
</organism>
<evidence type="ECO:0000256" key="2">
    <source>
        <dbReference type="ARBA" id="ARBA00006191"/>
    </source>
</evidence>
<keyword evidence="8" id="KW-0067">ATP-binding</keyword>
<keyword evidence="12" id="KW-0732">Signal</keyword>
<gene>
    <name evidence="15" type="ORF">CC85DRAFT_39828</name>
</gene>
<evidence type="ECO:0000256" key="6">
    <source>
        <dbReference type="ARBA" id="ARBA00022694"/>
    </source>
</evidence>
<dbReference type="GO" id="GO:0008168">
    <property type="term" value="F:methyltransferase activity"/>
    <property type="evidence" value="ECO:0007669"/>
    <property type="project" value="UniProtKB-KW"/>
</dbReference>
<dbReference type="Gene3D" id="2.30.30.280">
    <property type="entry name" value="Adenine nucleotide alpha hydrolases-like domains"/>
    <property type="match status" value="1"/>
</dbReference>
<dbReference type="InterPro" id="IPR046884">
    <property type="entry name" value="MnmA-like_central"/>
</dbReference>
<dbReference type="Pfam" id="PF20259">
    <property type="entry name" value="tRNA_Me_trans_M"/>
    <property type="match status" value="1"/>
</dbReference>
<keyword evidence="15" id="KW-0489">Methyltransferase</keyword>
<dbReference type="GO" id="GO:0032259">
    <property type="term" value="P:methylation"/>
    <property type="evidence" value="ECO:0007669"/>
    <property type="project" value="UniProtKB-KW"/>
</dbReference>
<name>A0A0J0XRW2_9TREE</name>
<dbReference type="EC" id="2.8.1.14" evidence="3"/>
<feature type="signal peptide" evidence="12">
    <location>
        <begin position="1"/>
        <end position="35"/>
    </location>
</feature>
<dbReference type="AlphaFoldDB" id="A0A0J0XRW2"/>
<dbReference type="PANTHER" id="PTHR11933">
    <property type="entry name" value="TRNA 5-METHYLAMINOMETHYL-2-THIOURIDYLATE -METHYLTRANSFERASE"/>
    <property type="match status" value="1"/>
</dbReference>
<keyword evidence="4" id="KW-0820">tRNA-binding</keyword>
<evidence type="ECO:0000256" key="8">
    <source>
        <dbReference type="ARBA" id="ARBA00022840"/>
    </source>
</evidence>
<evidence type="ECO:0000313" key="15">
    <source>
        <dbReference type="EMBL" id="KLT43827.1"/>
    </source>
</evidence>
<dbReference type="GO" id="GO:0002143">
    <property type="term" value="P:tRNA wobble position uridine thiolation"/>
    <property type="evidence" value="ECO:0007669"/>
    <property type="project" value="TreeGrafter"/>
</dbReference>
<dbReference type="InterPro" id="IPR046885">
    <property type="entry name" value="MnmA-like_C"/>
</dbReference>
<dbReference type="CDD" id="cd01998">
    <property type="entry name" value="MnmA_TRMU-like"/>
    <property type="match status" value="1"/>
</dbReference>
<feature type="domain" description="tRNA-specific 2-thiouridylase MnmA-like C-terminal" evidence="13">
    <location>
        <begin position="377"/>
        <end position="442"/>
    </location>
</feature>
<dbReference type="InterPro" id="IPR014729">
    <property type="entry name" value="Rossmann-like_a/b/a_fold"/>
</dbReference>
<dbReference type="Pfam" id="PF20258">
    <property type="entry name" value="tRNA_Me_trans_C"/>
    <property type="match status" value="1"/>
</dbReference>
<dbReference type="OrthoDB" id="3685at2759"/>
<dbReference type="STRING" id="879819.A0A0J0XRW2"/>
<evidence type="ECO:0000256" key="3">
    <source>
        <dbReference type="ARBA" id="ARBA00011953"/>
    </source>
</evidence>
<dbReference type="Gene3D" id="2.40.30.10">
    <property type="entry name" value="Translation factors"/>
    <property type="match status" value="1"/>
</dbReference>
<feature type="domain" description="tRNA-specific 2-thiouridylase MnmA-like central" evidence="14">
    <location>
        <begin position="298"/>
        <end position="353"/>
    </location>
</feature>
<comment type="function">
    <text evidence="1">Catalyzes the 2-thiolation of uridine at the wobble position (U34) of mitochondrial tRNA(Lys), tRNA(Glu) and tRNA(Gln). Required for the formation of 5-taurinomethyl-2-thiouridine (tm5s2U) of mitochondrial tRNA(Lys), tRNA(Glu), and tRNA(Gln) at the wobble position. ATP is required to activate the C2 atom of the wobble base.</text>
</comment>
<dbReference type="GO" id="GO:0005739">
    <property type="term" value="C:mitochondrion"/>
    <property type="evidence" value="ECO:0007669"/>
    <property type="project" value="TreeGrafter"/>
</dbReference>
<comment type="catalytic activity">
    <reaction evidence="11">
        <text>5-taurinomethyluridine(34) in tRNA + S-sulfanyl-L-cysteinyl-[protein] + AH2 + ATP = 5-taurinomethyl-2-thiouridine(34) in tRNA + L-cysteinyl-[protein] + A + AMP + diphosphate + H(+)</text>
        <dbReference type="Rhea" id="RHEA:47040"/>
        <dbReference type="Rhea" id="RHEA-COMP:10131"/>
        <dbReference type="Rhea" id="RHEA-COMP:11726"/>
        <dbReference type="Rhea" id="RHEA-COMP:11732"/>
        <dbReference type="Rhea" id="RHEA-COMP:11733"/>
        <dbReference type="ChEBI" id="CHEBI:13193"/>
        <dbReference type="ChEBI" id="CHEBI:15378"/>
        <dbReference type="ChEBI" id="CHEBI:17499"/>
        <dbReference type="ChEBI" id="CHEBI:29950"/>
        <dbReference type="ChEBI" id="CHEBI:30616"/>
        <dbReference type="ChEBI" id="CHEBI:33019"/>
        <dbReference type="ChEBI" id="CHEBI:61963"/>
        <dbReference type="ChEBI" id="CHEBI:87171"/>
        <dbReference type="ChEBI" id="CHEBI:87172"/>
        <dbReference type="ChEBI" id="CHEBI:456215"/>
        <dbReference type="EC" id="2.8.1.14"/>
    </reaction>
</comment>
<sequence length="455" mass="49683">MRAALGARRMYTPPRCASHALSLPLLLFSRRLSTAAHPAPAVSASATASTLPSVPSPTPTDTPYTLPTLADLGLTEGANVTVAVSGGVDSSVTLRLLAALPLSLSVLFMRNWDPVLSENAPPSPLSLAYNTPATHSQCTWERDWADVRAVSRAVGVPSDKVRLVDLSSEYWTRVFEPAVAEWDAGRTPNPDVWCNREIKFGALLQHIPDGHFLATGHYARVKRENGRATLHRARDANKDQTYYLSQVTEAALQRAVFPLANLPKPAVRELARAWRLPTAERRESMGVCFIGERGNFGDFVSQYVPPSHGWFVTEAGERVAPHRGLAAYTVGQRARLATMKPGMGGKWFVARKIGSDILIVPRADHPALQCVRVWSDTFHWIAEGREGEVLAQVRHRMAPVRARVRREGERVVVEFPEPVAAVPEGQVVGLWDGDMCLGSGVISGTCTADEEEGRV</sequence>
<dbReference type="Gene3D" id="3.40.50.620">
    <property type="entry name" value="HUPs"/>
    <property type="match status" value="1"/>
</dbReference>
<dbReference type="NCBIfam" id="TIGR00420">
    <property type="entry name" value="trmU"/>
    <property type="match status" value="1"/>
</dbReference>